<dbReference type="NCBIfam" id="NF041359">
    <property type="entry name" value="GntG_guanitoxin"/>
    <property type="match status" value="1"/>
</dbReference>
<name>A0A1I7K9U7_9BACL</name>
<dbReference type="AlphaFoldDB" id="A0A1I7K9U7"/>
<evidence type="ECO:0000256" key="2">
    <source>
        <dbReference type="ARBA" id="ARBA00006966"/>
    </source>
</evidence>
<reference evidence="8" key="1">
    <citation type="submission" date="2016-10" db="EMBL/GenBank/DDBJ databases">
        <authorList>
            <person name="Varghese N."/>
        </authorList>
    </citation>
    <scope>NUCLEOTIDE SEQUENCE [LARGE SCALE GENOMIC DNA]</scope>
    <source>
        <strain evidence="8">DSM 17980</strain>
    </source>
</reference>
<dbReference type="PIRSF" id="PIRSF017617">
    <property type="entry name" value="Thr_aldolase"/>
    <property type="match status" value="1"/>
</dbReference>
<accession>A0A1I7K9U7</accession>
<comment type="similarity">
    <text evidence="2">Belongs to the threonine aldolase family.</text>
</comment>
<sequence length="360" mass="37933">MSILVGNGALRLPDWVDLRSDTVTKPTDEMRRAMAEAEVGDDVYGEDPTVRRLEELAAEMLGKEAGLLVTSGTQGNQVAIATHAGRGEEVIAEANSHIFHYEAAAVAAIAGAQIRQIPGVRGALPPEAVAQAIREPDIHHPRTALIEVENTHNRAGGTVIPLDNLRALREIADRHGVPIHIDGARLFNAAVASGVPARRFAELADTVQVCLSKGLCAPVGSVLVGPRDFIEAARQWRKRLGGGMRQAGVIAAPGILALTQMVDRLAEDHANARVLAEGLAEVPGMRVDLETVQTNIVLAEISGTGLAADAFVAALRQEGVLASAFGEGLVRFVTHRDVDRAGVLRALDAAARVAKGGVRA</sequence>
<dbReference type="GO" id="GO:0006545">
    <property type="term" value="P:glycine biosynthetic process"/>
    <property type="evidence" value="ECO:0007669"/>
    <property type="project" value="TreeGrafter"/>
</dbReference>
<dbReference type="SUPFAM" id="SSF53383">
    <property type="entry name" value="PLP-dependent transferases"/>
    <property type="match status" value="1"/>
</dbReference>
<evidence type="ECO:0000256" key="3">
    <source>
        <dbReference type="ARBA" id="ARBA00022898"/>
    </source>
</evidence>
<evidence type="ECO:0000256" key="4">
    <source>
        <dbReference type="ARBA" id="ARBA00023239"/>
    </source>
</evidence>
<evidence type="ECO:0000256" key="1">
    <source>
        <dbReference type="ARBA" id="ARBA00001933"/>
    </source>
</evidence>
<dbReference type="FunFam" id="3.90.1150.10:FF:000041">
    <property type="entry name" value="Low-specificity L-threonine aldolase"/>
    <property type="match status" value="1"/>
</dbReference>
<dbReference type="FunFam" id="3.40.640.10:FF:000030">
    <property type="entry name" value="Low-specificity L-threonine aldolase"/>
    <property type="match status" value="1"/>
</dbReference>
<evidence type="ECO:0000259" key="6">
    <source>
        <dbReference type="Pfam" id="PF01212"/>
    </source>
</evidence>
<dbReference type="Gene3D" id="3.40.640.10">
    <property type="entry name" value="Type I PLP-dependent aspartate aminotransferase-like (Major domain)"/>
    <property type="match status" value="1"/>
</dbReference>
<organism evidence="7 8">
    <name type="scientific">Alicyclobacillus macrosporangiidus</name>
    <dbReference type="NCBI Taxonomy" id="392015"/>
    <lineage>
        <taxon>Bacteria</taxon>
        <taxon>Bacillati</taxon>
        <taxon>Bacillota</taxon>
        <taxon>Bacilli</taxon>
        <taxon>Bacillales</taxon>
        <taxon>Alicyclobacillaceae</taxon>
        <taxon>Alicyclobacillus</taxon>
    </lineage>
</organism>
<dbReference type="GO" id="GO:0008732">
    <property type="term" value="F:L-allo-threonine aldolase activity"/>
    <property type="evidence" value="ECO:0007669"/>
    <property type="project" value="TreeGrafter"/>
</dbReference>
<dbReference type="GO" id="GO:0006567">
    <property type="term" value="P:L-threonine catabolic process"/>
    <property type="evidence" value="ECO:0007669"/>
    <property type="project" value="TreeGrafter"/>
</dbReference>
<feature type="domain" description="Aromatic amino acid beta-eliminating lyase/threonine aldolase" evidence="6">
    <location>
        <begin position="17"/>
        <end position="299"/>
    </location>
</feature>
<dbReference type="Proteomes" id="UP000183508">
    <property type="component" value="Unassembled WGS sequence"/>
</dbReference>
<dbReference type="STRING" id="392015.SAMN05421543_114101"/>
<dbReference type="PANTHER" id="PTHR48097">
    <property type="entry name" value="L-THREONINE ALDOLASE-RELATED"/>
    <property type="match status" value="1"/>
</dbReference>
<dbReference type="InterPro" id="IPR015422">
    <property type="entry name" value="PyrdxlP-dep_Trfase_small"/>
</dbReference>
<protein>
    <submittedName>
        <fullName evidence="7">L-threonine aldolase</fullName>
    </submittedName>
</protein>
<comment type="cofactor">
    <cofactor evidence="1">
        <name>pyridoxal 5'-phosphate</name>
        <dbReference type="ChEBI" id="CHEBI:597326"/>
    </cofactor>
</comment>
<dbReference type="PANTHER" id="PTHR48097:SF9">
    <property type="entry name" value="L-THREONINE ALDOLASE"/>
    <property type="match status" value="1"/>
</dbReference>
<dbReference type="Gene3D" id="3.90.1150.10">
    <property type="entry name" value="Aspartate Aminotransferase, domain 1"/>
    <property type="match status" value="1"/>
</dbReference>
<dbReference type="InterPro" id="IPR015424">
    <property type="entry name" value="PyrdxlP-dep_Trfase"/>
</dbReference>
<dbReference type="InterPro" id="IPR015421">
    <property type="entry name" value="PyrdxlP-dep_Trfase_major"/>
</dbReference>
<keyword evidence="3" id="KW-0663">Pyridoxal phosphate</keyword>
<dbReference type="InterPro" id="IPR023603">
    <property type="entry name" value="Low_specificity_L-TA-like"/>
</dbReference>
<dbReference type="CDD" id="cd06502">
    <property type="entry name" value="TA_like"/>
    <property type="match status" value="1"/>
</dbReference>
<dbReference type="NCBIfam" id="NF007825">
    <property type="entry name" value="PRK10534.1"/>
    <property type="match status" value="1"/>
</dbReference>
<dbReference type="eggNOG" id="COG2008">
    <property type="taxonomic scope" value="Bacteria"/>
</dbReference>
<keyword evidence="8" id="KW-1185">Reference proteome</keyword>
<dbReference type="InterPro" id="IPR001597">
    <property type="entry name" value="ArAA_b-elim_lyase/Thr_aldolase"/>
</dbReference>
<keyword evidence="4" id="KW-0456">Lyase</keyword>
<gene>
    <name evidence="7" type="ORF">SAMN05421543_114101</name>
</gene>
<evidence type="ECO:0000256" key="5">
    <source>
        <dbReference type="PIRSR" id="PIRSR017617-1"/>
    </source>
</evidence>
<evidence type="ECO:0000313" key="8">
    <source>
        <dbReference type="Proteomes" id="UP000183508"/>
    </source>
</evidence>
<dbReference type="GO" id="GO:0005829">
    <property type="term" value="C:cytosol"/>
    <property type="evidence" value="ECO:0007669"/>
    <property type="project" value="TreeGrafter"/>
</dbReference>
<feature type="modified residue" description="N6-(pyridoxal phosphate)lysine" evidence="5">
    <location>
        <position position="213"/>
    </location>
</feature>
<dbReference type="EMBL" id="FPBV01000014">
    <property type="protein sequence ID" value="SFU94213.1"/>
    <property type="molecule type" value="Genomic_DNA"/>
</dbReference>
<dbReference type="Pfam" id="PF01212">
    <property type="entry name" value="Beta_elim_lyase"/>
    <property type="match status" value="1"/>
</dbReference>
<evidence type="ECO:0000313" key="7">
    <source>
        <dbReference type="EMBL" id="SFU94213.1"/>
    </source>
</evidence>
<proteinExistence type="inferred from homology"/>